<feature type="transmembrane region" description="Helical" evidence="1">
    <location>
        <begin position="1068"/>
        <end position="1090"/>
    </location>
</feature>
<evidence type="ECO:0000313" key="2">
    <source>
        <dbReference type="EMBL" id="KAH9417081.1"/>
    </source>
</evidence>
<feature type="transmembrane region" description="Helical" evidence="1">
    <location>
        <begin position="811"/>
        <end position="832"/>
    </location>
</feature>
<feature type="transmembrane region" description="Helical" evidence="1">
    <location>
        <begin position="39"/>
        <end position="57"/>
    </location>
</feature>
<feature type="transmembrane region" description="Helical" evidence="1">
    <location>
        <begin position="1111"/>
        <end position="1137"/>
    </location>
</feature>
<feature type="transmembrane region" description="Helical" evidence="1">
    <location>
        <begin position="1224"/>
        <end position="1245"/>
    </location>
</feature>
<keyword evidence="1" id="KW-0472">Membrane</keyword>
<feature type="transmembrane region" description="Helical" evidence="1">
    <location>
        <begin position="684"/>
        <end position="706"/>
    </location>
</feature>
<feature type="transmembrane region" description="Helical" evidence="1">
    <location>
        <begin position="1304"/>
        <end position="1324"/>
    </location>
</feature>
<keyword evidence="1" id="KW-0812">Transmembrane</keyword>
<evidence type="ECO:0000313" key="3">
    <source>
        <dbReference type="Proteomes" id="UP000887458"/>
    </source>
</evidence>
<protein>
    <submittedName>
        <fullName evidence="2">Uncharacterized protein</fullName>
    </submittedName>
</protein>
<feature type="transmembrane region" description="Helical" evidence="1">
    <location>
        <begin position="928"/>
        <end position="948"/>
    </location>
</feature>
<reference evidence="2 3" key="1">
    <citation type="journal article" date="2018" name="J. Allergy Clin. Immunol.">
        <title>High-quality assembly of Dermatophagoides pteronyssinus genome and transcriptome reveals a wide range of novel allergens.</title>
        <authorList>
            <person name="Liu X.Y."/>
            <person name="Yang K.Y."/>
            <person name="Wang M.Q."/>
            <person name="Kwok J.S."/>
            <person name="Zeng X."/>
            <person name="Yang Z."/>
            <person name="Xiao X.J."/>
            <person name="Lau C.P."/>
            <person name="Li Y."/>
            <person name="Huang Z.M."/>
            <person name="Ba J.G."/>
            <person name="Yim A.K."/>
            <person name="Ouyang C.Y."/>
            <person name="Ngai S.M."/>
            <person name="Chan T.F."/>
            <person name="Leung E.L."/>
            <person name="Liu L."/>
            <person name="Liu Z.G."/>
            <person name="Tsui S.K."/>
        </authorList>
    </citation>
    <scope>NUCLEOTIDE SEQUENCE [LARGE SCALE GENOMIC DNA]</scope>
    <source>
        <strain evidence="2">Derp</strain>
    </source>
</reference>
<feature type="transmembrane region" description="Helical" evidence="1">
    <location>
        <begin position="727"/>
        <end position="754"/>
    </location>
</feature>
<feature type="transmembrane region" description="Helical" evidence="1">
    <location>
        <begin position="212"/>
        <end position="240"/>
    </location>
</feature>
<feature type="transmembrane region" description="Helical" evidence="1">
    <location>
        <begin position="544"/>
        <end position="564"/>
    </location>
</feature>
<dbReference type="Proteomes" id="UP000887458">
    <property type="component" value="Unassembled WGS sequence"/>
</dbReference>
<sequence length="1328" mass="161313">MLFEFKNFTYKLFKHVVDEQLHDDNYRQQKYRLRHLMDCLFYLYWLIRAIFLGLMFFDSKTFPFYQYDYGAKYFWIYQNILNKFFIIIVILVVLFILLFIRAFFFHRVDTLSFQILYDCIVFNTDQYWKSLDTEKNIQIKKSRRLNHYRQRFKQKHPFIVKIVPKFIQEKLFQIRVWLDSWLALDQVDRKLFQNQNKMQLFPHASLKCRTNILLFLFGINIFNYILQITVGACIIINQVLAFELLKNSCLFKLSLSIELIIFFYNTIFLSQCGIIITDSIIVTYIIFHNSVRNLNQKFIGILNKCQRNITMFSLRKKILQIQFIFRQHNRLAYYLLSTNQDLWSEIFYSLSLVSIPINIIFMSELIFEDLPQQTRWLFIFLTIIHASPLLISFMSLAKVSYDFHQIKNQIPSMQLQLKYKQHLRIKLKYDNLYERLMFGRKICYTFGYLGNLTFRGLFEGCLKRKKMLFELKNFLYKSIKHIVEEYGTHRYRLRHYMDVLLYLYWLLRTLFISLMYFDSKKFPFYQYDYASLYYWQYRKILNKFFIIIVISFMMICLLCIRTLFFTSSNTLSFQILYDCIVFNTDQYWKSIDTEKNIQIKKSRRLNHYRQLFKQKHPFIVKIVPKFIQKKLFKFRCWLDSWLELDQVDRKLFSKQNKMRLFPHATLKCRTNILLFVFIADRCNFIVHIIFVIIVWIISSIILYQLYSFELFHNLSLLMKLTYLIESIIFIHNIFLLLQCAILIFCSMIAIYIIFHNTLKNLNENFNAILVNCLRRNTISLYEKYQIYSIFRQHNRLAYYFLLTDKDVWSQLFFFIALFGIPIKVTIMSELIVEDLPIQARLLFIFVATIHTLTSFISFMSLAKVSDDFHQIKKQIPSLQLQLKYNQYLRLKLKYDNLYERLMFGRKICYTFGYLAAYFWYYRNVVNKFFIIILILFIFCGLIGIRTFFFHPVDTLSFQILYDCIVFNTDQYWKSLDTEKNIQIKKSRRLNHYRQLFKQNHPFIVKIVPKFFQKKLFKFRCWFDSWLELDQVDRKLFSKQNKMRLFPHAIVKCRTNILLFNFIIDKCNFIAHIIIVIIIFIAASIIIYQLFSFKVLQNSWLMKSMLFFETIIFIHNTLLLLQCAILLTDSMIATFIIFHNIVKQLNENFIAILKNCLHRNTISLYEKMKILFICRQHNRLAYYLIFTNEDIWSKTFYYFALVSIPINVSLMSELLVENLPIQTQLLFIFVAIVHAISLLVPFMSLAKVSDDFHQIKNQIPSLQFRLKHYQHLRLKLKYDDLYERLMFGRKICYTFGYLGNLTFRGLFEAFLYYIMAFFLVLRFYFESHN</sequence>
<reference evidence="2 3" key="2">
    <citation type="journal article" date="2022" name="Mol. Biol. Evol.">
        <title>Comparative Genomics Reveals Insights into the Divergent Evolution of Astigmatic Mites and Household Pest Adaptations.</title>
        <authorList>
            <person name="Xiong Q."/>
            <person name="Wan A.T."/>
            <person name="Liu X."/>
            <person name="Fung C.S."/>
            <person name="Xiao X."/>
            <person name="Malainual N."/>
            <person name="Hou J."/>
            <person name="Wang L."/>
            <person name="Wang M."/>
            <person name="Yang K.Y."/>
            <person name="Cui Y."/>
            <person name="Leung E.L."/>
            <person name="Nong W."/>
            <person name="Shin S.K."/>
            <person name="Au S.W."/>
            <person name="Jeong K.Y."/>
            <person name="Chew F.T."/>
            <person name="Hui J.H."/>
            <person name="Leung T.F."/>
            <person name="Tungtrongchitr A."/>
            <person name="Zhong N."/>
            <person name="Liu Z."/>
            <person name="Tsui S.K."/>
        </authorList>
    </citation>
    <scope>NUCLEOTIDE SEQUENCE [LARGE SCALE GENOMIC DNA]</scope>
    <source>
        <strain evidence="2">Derp</strain>
    </source>
</reference>
<feature type="transmembrane region" description="Helical" evidence="1">
    <location>
        <begin position="1195"/>
        <end position="1215"/>
    </location>
</feature>
<feature type="transmembrane region" description="Helical" evidence="1">
    <location>
        <begin position="260"/>
        <end position="287"/>
    </location>
</feature>
<feature type="transmembrane region" description="Helical" evidence="1">
    <location>
        <begin position="346"/>
        <end position="366"/>
    </location>
</feature>
<dbReference type="EMBL" id="NJHN03000082">
    <property type="protein sequence ID" value="KAH9417081.1"/>
    <property type="molecule type" value="Genomic_DNA"/>
</dbReference>
<feature type="transmembrane region" description="Helical" evidence="1">
    <location>
        <begin position="84"/>
        <end position="104"/>
    </location>
</feature>
<organism evidence="2 3">
    <name type="scientific">Dermatophagoides pteronyssinus</name>
    <name type="common">European house dust mite</name>
    <dbReference type="NCBI Taxonomy" id="6956"/>
    <lineage>
        <taxon>Eukaryota</taxon>
        <taxon>Metazoa</taxon>
        <taxon>Ecdysozoa</taxon>
        <taxon>Arthropoda</taxon>
        <taxon>Chelicerata</taxon>
        <taxon>Arachnida</taxon>
        <taxon>Acari</taxon>
        <taxon>Acariformes</taxon>
        <taxon>Sarcoptiformes</taxon>
        <taxon>Astigmata</taxon>
        <taxon>Psoroptidia</taxon>
        <taxon>Analgoidea</taxon>
        <taxon>Pyroglyphidae</taxon>
        <taxon>Dermatophagoidinae</taxon>
        <taxon>Dermatophagoides</taxon>
    </lineage>
</organism>
<evidence type="ECO:0000256" key="1">
    <source>
        <dbReference type="SAM" id="Phobius"/>
    </source>
</evidence>
<feature type="transmembrane region" description="Helical" evidence="1">
    <location>
        <begin position="903"/>
        <end position="921"/>
    </location>
</feature>
<accession>A0ABQ8J3C5</accession>
<feature type="transmembrane region" description="Helical" evidence="1">
    <location>
        <begin position="499"/>
        <end position="517"/>
    </location>
</feature>
<feature type="transmembrane region" description="Helical" evidence="1">
    <location>
        <begin position="841"/>
        <end position="862"/>
    </location>
</feature>
<proteinExistence type="predicted"/>
<keyword evidence="3" id="KW-1185">Reference proteome</keyword>
<comment type="caution">
    <text evidence="2">The sequence shown here is derived from an EMBL/GenBank/DDBJ whole genome shotgun (WGS) entry which is preliminary data.</text>
</comment>
<name>A0ABQ8J3C5_DERPT</name>
<gene>
    <name evidence="2" type="ORF">DERP_013196</name>
</gene>
<feature type="transmembrane region" description="Helical" evidence="1">
    <location>
        <begin position="378"/>
        <end position="397"/>
    </location>
</feature>
<keyword evidence="1" id="KW-1133">Transmembrane helix</keyword>